<dbReference type="PROSITE" id="PS50042">
    <property type="entry name" value="CNMP_BINDING_3"/>
    <property type="match status" value="1"/>
</dbReference>
<dbReference type="InterPro" id="IPR014710">
    <property type="entry name" value="RmlC-like_jellyroll"/>
</dbReference>
<dbReference type="EMBL" id="CP036282">
    <property type="protein sequence ID" value="QDL55532.1"/>
    <property type="molecule type" value="Genomic_DNA"/>
</dbReference>
<dbReference type="CDD" id="cd00038">
    <property type="entry name" value="CAP_ED"/>
    <property type="match status" value="1"/>
</dbReference>
<organism evidence="2 3">
    <name type="scientific">Rhodoferax aquaticus</name>
    <dbReference type="NCBI Taxonomy" id="2527691"/>
    <lineage>
        <taxon>Bacteria</taxon>
        <taxon>Pseudomonadati</taxon>
        <taxon>Pseudomonadota</taxon>
        <taxon>Betaproteobacteria</taxon>
        <taxon>Burkholderiales</taxon>
        <taxon>Comamonadaceae</taxon>
        <taxon>Rhodoferax</taxon>
    </lineage>
</organism>
<dbReference type="InterPro" id="IPR018490">
    <property type="entry name" value="cNMP-bd_dom_sf"/>
</dbReference>
<evidence type="ECO:0000259" key="1">
    <source>
        <dbReference type="PROSITE" id="PS50042"/>
    </source>
</evidence>
<feature type="domain" description="Cyclic nucleotide-binding" evidence="1">
    <location>
        <begin position="62"/>
        <end position="125"/>
    </location>
</feature>
<dbReference type="KEGG" id="rhg:EXZ61_15865"/>
<name>A0A515ES86_9BURK</name>
<keyword evidence="3" id="KW-1185">Reference proteome</keyword>
<dbReference type="SUPFAM" id="SSF51206">
    <property type="entry name" value="cAMP-binding domain-like"/>
    <property type="match status" value="1"/>
</dbReference>
<dbReference type="InterPro" id="IPR000595">
    <property type="entry name" value="cNMP-bd_dom"/>
</dbReference>
<dbReference type="RefSeq" id="WP_142812688.1">
    <property type="nucleotide sequence ID" value="NZ_CP036282.1"/>
</dbReference>
<evidence type="ECO:0000313" key="2">
    <source>
        <dbReference type="EMBL" id="QDL55532.1"/>
    </source>
</evidence>
<dbReference type="Gene3D" id="2.60.120.10">
    <property type="entry name" value="Jelly Rolls"/>
    <property type="match status" value="1"/>
</dbReference>
<reference evidence="3" key="1">
    <citation type="submission" date="2019-02" db="EMBL/GenBank/DDBJ databases">
        <title>Complete genome sequence of Rhodoferax sp. Gr-4.</title>
        <authorList>
            <person name="Jin L."/>
        </authorList>
    </citation>
    <scope>NUCLEOTIDE SEQUENCE [LARGE SCALE GENOMIC DNA]</scope>
    <source>
        <strain evidence="3">Gr-4</strain>
    </source>
</reference>
<dbReference type="Pfam" id="PF00027">
    <property type="entry name" value="cNMP_binding"/>
    <property type="match status" value="1"/>
</dbReference>
<evidence type="ECO:0000313" key="3">
    <source>
        <dbReference type="Proteomes" id="UP000317365"/>
    </source>
</evidence>
<dbReference type="AlphaFoldDB" id="A0A515ES86"/>
<protein>
    <submittedName>
        <fullName evidence="2">Cyclic nucleotide-binding domain-containing protein</fullName>
    </submittedName>
</protein>
<gene>
    <name evidence="2" type="ORF">EXZ61_15865</name>
</gene>
<proteinExistence type="predicted"/>
<accession>A0A515ES86</accession>
<sequence>MGTLENYGSFKAQAVLHLMERYSHYGFDIHTATEFVSRSSEYKFACYDKIVREGELHGSGLIYFIVQGEVAVESRLHRQSGRAAVCILQPGELCGESNFFDVMPATATCTALSDVVCLAFAKSALYSARGVDTALMHPVMHLIGAHLTKRIRSANNKILIYEKILDVALSGERMYSKAHYELELQASQM</sequence>
<reference evidence="3" key="2">
    <citation type="journal article" date="2020" name="Int. J. Syst. Evol. Microbiol.">
        <title>Genomic insights into a novel species Rhodoferax aquaticus sp. nov., isolated from freshwater.</title>
        <authorList>
            <person name="Li T."/>
            <person name="Zhuo Y."/>
            <person name="Jin C.Z."/>
            <person name="Wu X."/>
            <person name="Ko S.R."/>
            <person name="Jin F.J."/>
            <person name="Ahn C.Y."/>
            <person name="Oh H.M."/>
            <person name="Lee H.G."/>
            <person name="Jin L."/>
        </authorList>
    </citation>
    <scope>NUCLEOTIDE SEQUENCE [LARGE SCALE GENOMIC DNA]</scope>
    <source>
        <strain evidence="3">Gr-4</strain>
    </source>
</reference>
<dbReference type="Proteomes" id="UP000317365">
    <property type="component" value="Chromosome"/>
</dbReference>